<keyword evidence="1" id="KW-0863">Zinc-finger</keyword>
<keyword evidence="2" id="KW-1133">Transmembrane helix</keyword>
<evidence type="ECO:0000256" key="1">
    <source>
        <dbReference type="PROSITE-ProRule" id="PRU00175"/>
    </source>
</evidence>
<keyword evidence="1" id="KW-0479">Metal-binding</keyword>
<gene>
    <name evidence="4" type="ORF">Salat_2549900</name>
</gene>
<reference evidence="4" key="2">
    <citation type="journal article" date="2024" name="Plant">
        <title>Genomic evolution and insights into agronomic trait innovations of Sesamum species.</title>
        <authorList>
            <person name="Miao H."/>
            <person name="Wang L."/>
            <person name="Qu L."/>
            <person name="Liu H."/>
            <person name="Sun Y."/>
            <person name="Le M."/>
            <person name="Wang Q."/>
            <person name="Wei S."/>
            <person name="Zheng Y."/>
            <person name="Lin W."/>
            <person name="Duan Y."/>
            <person name="Cao H."/>
            <person name="Xiong S."/>
            <person name="Wang X."/>
            <person name="Wei L."/>
            <person name="Li C."/>
            <person name="Ma Q."/>
            <person name="Ju M."/>
            <person name="Zhao R."/>
            <person name="Li G."/>
            <person name="Mu C."/>
            <person name="Tian Q."/>
            <person name="Mei H."/>
            <person name="Zhang T."/>
            <person name="Gao T."/>
            <person name="Zhang H."/>
        </authorList>
    </citation>
    <scope>NUCLEOTIDE SEQUENCE</scope>
    <source>
        <strain evidence="4">3651</strain>
    </source>
</reference>
<dbReference type="InterPro" id="IPR013083">
    <property type="entry name" value="Znf_RING/FYVE/PHD"/>
</dbReference>
<dbReference type="GO" id="GO:0008270">
    <property type="term" value="F:zinc ion binding"/>
    <property type="evidence" value="ECO:0007669"/>
    <property type="project" value="UniProtKB-KW"/>
</dbReference>
<feature type="domain" description="RING-type" evidence="3">
    <location>
        <begin position="71"/>
        <end position="113"/>
    </location>
</feature>
<dbReference type="EMBL" id="JACGWO010000010">
    <property type="protein sequence ID" value="KAK4417243.1"/>
    <property type="molecule type" value="Genomic_DNA"/>
</dbReference>
<dbReference type="AlphaFoldDB" id="A0AAE2CCL5"/>
<dbReference type="InterPro" id="IPR001841">
    <property type="entry name" value="Znf_RING"/>
</dbReference>
<dbReference type="Pfam" id="PF13639">
    <property type="entry name" value="zf-RING_2"/>
    <property type="match status" value="1"/>
</dbReference>
<comment type="caution">
    <text evidence="4">The sequence shown here is derived from an EMBL/GenBank/DDBJ whole genome shotgun (WGS) entry which is preliminary data.</text>
</comment>
<dbReference type="Gene3D" id="3.30.40.10">
    <property type="entry name" value="Zinc/RING finger domain, C3HC4 (zinc finger)"/>
    <property type="match status" value="1"/>
</dbReference>
<dbReference type="PANTHER" id="PTHR47662:SF1">
    <property type="entry name" value="RING-TYPE DOMAIN-CONTAINING PROTEIN"/>
    <property type="match status" value="1"/>
</dbReference>
<dbReference type="SMART" id="SM00184">
    <property type="entry name" value="RING"/>
    <property type="match status" value="1"/>
</dbReference>
<evidence type="ECO:0000256" key="2">
    <source>
        <dbReference type="SAM" id="Phobius"/>
    </source>
</evidence>
<dbReference type="PANTHER" id="PTHR47662">
    <property type="entry name" value="RING-TYPE DOMAIN-CONTAINING PROTEIN"/>
    <property type="match status" value="1"/>
</dbReference>
<dbReference type="SUPFAM" id="SSF57850">
    <property type="entry name" value="RING/U-box"/>
    <property type="match status" value="1"/>
</dbReference>
<dbReference type="PROSITE" id="PS50089">
    <property type="entry name" value="ZF_RING_2"/>
    <property type="match status" value="1"/>
</dbReference>
<name>A0AAE2CCL5_9LAMI</name>
<sequence>MASISQFLTHLYTITTLFLSTLLLELVILIGGATKIAARRPITTEKFLQLIEKKAPARRYKTGLGVDPLECRVCLSLYEEGDEVRKLKCKHTFHKACVDTWLQQDLATCPLCRKAVLPEEVVVKHRLHQNHRYQEYRDIGSDEELLLLFYALNGGNFLGRFL</sequence>
<proteinExistence type="predicted"/>
<accession>A0AAE2CCL5</accession>
<evidence type="ECO:0000259" key="3">
    <source>
        <dbReference type="PROSITE" id="PS50089"/>
    </source>
</evidence>
<organism evidence="4 5">
    <name type="scientific">Sesamum alatum</name>
    <dbReference type="NCBI Taxonomy" id="300844"/>
    <lineage>
        <taxon>Eukaryota</taxon>
        <taxon>Viridiplantae</taxon>
        <taxon>Streptophyta</taxon>
        <taxon>Embryophyta</taxon>
        <taxon>Tracheophyta</taxon>
        <taxon>Spermatophyta</taxon>
        <taxon>Magnoliopsida</taxon>
        <taxon>eudicotyledons</taxon>
        <taxon>Gunneridae</taxon>
        <taxon>Pentapetalae</taxon>
        <taxon>asterids</taxon>
        <taxon>lamiids</taxon>
        <taxon>Lamiales</taxon>
        <taxon>Pedaliaceae</taxon>
        <taxon>Sesamum</taxon>
    </lineage>
</organism>
<dbReference type="Proteomes" id="UP001293254">
    <property type="component" value="Unassembled WGS sequence"/>
</dbReference>
<keyword evidence="2" id="KW-0812">Transmembrane</keyword>
<evidence type="ECO:0000313" key="5">
    <source>
        <dbReference type="Proteomes" id="UP001293254"/>
    </source>
</evidence>
<evidence type="ECO:0000313" key="4">
    <source>
        <dbReference type="EMBL" id="KAK4417243.1"/>
    </source>
</evidence>
<keyword evidence="1" id="KW-0862">Zinc</keyword>
<protein>
    <submittedName>
        <fullName evidence="4">E3 ubiquitin-protein ligase RHA2A</fullName>
    </submittedName>
</protein>
<feature type="transmembrane region" description="Helical" evidence="2">
    <location>
        <begin position="12"/>
        <end position="33"/>
    </location>
</feature>
<reference evidence="4" key="1">
    <citation type="submission" date="2020-06" db="EMBL/GenBank/DDBJ databases">
        <authorList>
            <person name="Li T."/>
            <person name="Hu X."/>
            <person name="Zhang T."/>
            <person name="Song X."/>
            <person name="Zhang H."/>
            <person name="Dai N."/>
            <person name="Sheng W."/>
            <person name="Hou X."/>
            <person name="Wei L."/>
        </authorList>
    </citation>
    <scope>NUCLEOTIDE SEQUENCE</scope>
    <source>
        <strain evidence="4">3651</strain>
        <tissue evidence="4">Leaf</tissue>
    </source>
</reference>
<keyword evidence="5" id="KW-1185">Reference proteome</keyword>
<keyword evidence="2" id="KW-0472">Membrane</keyword>